<dbReference type="SUPFAM" id="SSF48239">
    <property type="entry name" value="Terpenoid cyclases/Protein prenyltransferases"/>
    <property type="match status" value="1"/>
</dbReference>
<sequence length="331" mass="38772">MKSNFIYILVAIAIVTFFLIQQSENNTSHESMENSTHSSNTPIHFIDFYNLYYALLSKELIGNPPEKDKIKDILSKVKIGDLIRDNDTTNLVNIWYYVEISKQYDHDLKFQKEIINYLKDYQLNEGPFVLDLNDKRKIDTQNPNDNMSIILPTVMTIDIFKSFKEPIPKIDSINTWLLNTLKENSNITENTEEQEGSYLYMLLDLAEKLGLEEKINFNDYIKNYNSNFENNANLSLERIDTFFNLNELKNIESYQNIFNDKTAYEYIRSLQLENGSFKFEGSEPDILATYLSIKNINRLNKEVPSKDNTNGYLEEVIEDSLPNQNERSIEY</sequence>
<proteinExistence type="predicted"/>
<accession>A0A926NMS6</accession>
<reference evidence="1" key="1">
    <citation type="submission" date="2020-09" db="EMBL/GenBank/DDBJ databases">
        <title>A novel bacterium of genus Bacillus, isolated from South China Sea.</title>
        <authorList>
            <person name="Huang H."/>
            <person name="Mo K."/>
            <person name="Hu Y."/>
        </authorList>
    </citation>
    <scope>NUCLEOTIDE SEQUENCE</scope>
    <source>
        <strain evidence="1">IB182487</strain>
    </source>
</reference>
<keyword evidence="2" id="KW-1185">Reference proteome</keyword>
<dbReference type="EMBL" id="JACXAI010000067">
    <property type="protein sequence ID" value="MBD1383580.1"/>
    <property type="molecule type" value="Genomic_DNA"/>
</dbReference>
<evidence type="ECO:0000313" key="2">
    <source>
        <dbReference type="Proteomes" id="UP000626844"/>
    </source>
</evidence>
<organism evidence="1 2">
    <name type="scientific">Metabacillus arenae</name>
    <dbReference type="NCBI Taxonomy" id="2771434"/>
    <lineage>
        <taxon>Bacteria</taxon>
        <taxon>Bacillati</taxon>
        <taxon>Bacillota</taxon>
        <taxon>Bacilli</taxon>
        <taxon>Bacillales</taxon>
        <taxon>Bacillaceae</taxon>
        <taxon>Metabacillus</taxon>
    </lineage>
</organism>
<dbReference type="Proteomes" id="UP000626844">
    <property type="component" value="Unassembled WGS sequence"/>
</dbReference>
<protein>
    <submittedName>
        <fullName evidence="1">Uncharacterized protein</fullName>
    </submittedName>
</protein>
<dbReference type="AlphaFoldDB" id="A0A926NMS6"/>
<name>A0A926NMS6_9BACI</name>
<evidence type="ECO:0000313" key="1">
    <source>
        <dbReference type="EMBL" id="MBD1383580.1"/>
    </source>
</evidence>
<gene>
    <name evidence="1" type="ORF">IC621_25805</name>
</gene>
<dbReference type="InterPro" id="IPR008930">
    <property type="entry name" value="Terpenoid_cyclase/PrenylTrfase"/>
</dbReference>
<dbReference type="RefSeq" id="WP_191162875.1">
    <property type="nucleotide sequence ID" value="NZ_JACXAI010000067.1"/>
</dbReference>
<comment type="caution">
    <text evidence="1">The sequence shown here is derived from an EMBL/GenBank/DDBJ whole genome shotgun (WGS) entry which is preliminary data.</text>
</comment>